<evidence type="ECO:0000313" key="8">
    <source>
        <dbReference type="Proteomes" id="UP000092871"/>
    </source>
</evidence>
<dbReference type="PANTHER" id="PTHR44196">
    <property type="entry name" value="DEHYDROGENASE/REDUCTASE SDR FAMILY MEMBER 7B"/>
    <property type="match status" value="1"/>
</dbReference>
<evidence type="ECO:0000256" key="3">
    <source>
        <dbReference type="RuleBase" id="RU000363"/>
    </source>
</evidence>
<dbReference type="AlphaFoldDB" id="A0A1C3JTR3"/>
<dbReference type="EMBL" id="FLRA01000020">
    <property type="protein sequence ID" value="SBT18430.1"/>
    <property type="molecule type" value="Genomic_DNA"/>
</dbReference>
<dbReference type="PIRSF" id="PIRSF000126">
    <property type="entry name" value="11-beta-HSD1"/>
    <property type="match status" value="1"/>
</dbReference>
<keyword evidence="2 5" id="KW-0560">Oxidoreductase</keyword>
<dbReference type="OrthoDB" id="7301144at2"/>
<dbReference type="EMBL" id="FLRB01000021">
    <property type="protein sequence ID" value="SBT22632.1"/>
    <property type="molecule type" value="Genomic_DNA"/>
</dbReference>
<dbReference type="NCBIfam" id="NF006565">
    <property type="entry name" value="PRK09072.1"/>
    <property type="match status" value="1"/>
</dbReference>
<dbReference type="GO" id="GO:0004316">
    <property type="term" value="F:3-oxoacyl-[acyl-carrier-protein] reductase (NADPH) activity"/>
    <property type="evidence" value="ECO:0007669"/>
    <property type="project" value="UniProtKB-EC"/>
</dbReference>
<dbReference type="RefSeq" id="WP_067037174.1">
    <property type="nucleotide sequence ID" value="NZ_FLRA01000020.1"/>
</dbReference>
<evidence type="ECO:0000256" key="1">
    <source>
        <dbReference type="ARBA" id="ARBA00006484"/>
    </source>
</evidence>
<dbReference type="EC" id="1.1.1.100" evidence="5"/>
<gene>
    <name evidence="5" type="primary">fabG_2</name>
    <name evidence="6" type="synonym">fabG_5</name>
    <name evidence="5" type="ORF">MGA5115_02561</name>
    <name evidence="6" type="ORF">MGA5116_03255</name>
</gene>
<dbReference type="InterPro" id="IPR057326">
    <property type="entry name" value="KR_dom"/>
</dbReference>
<dbReference type="SMART" id="SM00822">
    <property type="entry name" value="PKS_KR"/>
    <property type="match status" value="1"/>
</dbReference>
<dbReference type="SUPFAM" id="SSF51735">
    <property type="entry name" value="NAD(P)-binding Rossmann-fold domains"/>
    <property type="match status" value="1"/>
</dbReference>
<dbReference type="InterPro" id="IPR036291">
    <property type="entry name" value="NAD(P)-bd_dom_sf"/>
</dbReference>
<protein>
    <submittedName>
        <fullName evidence="5">3-oxoacyl-[acyl-carrier-protein] reductase FabG</fullName>
        <ecNumber evidence="5">1.1.1.100</ecNumber>
    </submittedName>
</protein>
<sequence length="268" mass="29214">MEWSNQRCLLTGASGGIGQAIAKALAQKGVSLVLVGRNSARLHALKEQLPGEHQVCCADLSNAQERESLVSKLTEQGGVSMLVNNAGISHLSTLEDTSTEVLESVLQTNLMVPMLLTQAFLPQLKQRRTTHIINIGSTFGSIGFAGQTAYCASKFGLRGFTESLLRELADTNIKVSYLAPRATDTQINSDASFAMNKALGNQVDTPEMVAKQFMLLLEQHKTRAFIGFPERLFIKINGAFPSLVDKALIKKLPIIKRFIAPTMKDKIL</sequence>
<evidence type="ECO:0000259" key="4">
    <source>
        <dbReference type="SMART" id="SM00822"/>
    </source>
</evidence>
<evidence type="ECO:0000313" key="5">
    <source>
        <dbReference type="EMBL" id="SBT18430.1"/>
    </source>
</evidence>
<organism evidence="5 8">
    <name type="scientific">Marinomonas gallaica</name>
    <dbReference type="NCBI Taxonomy" id="1806667"/>
    <lineage>
        <taxon>Bacteria</taxon>
        <taxon>Pseudomonadati</taxon>
        <taxon>Pseudomonadota</taxon>
        <taxon>Gammaproteobacteria</taxon>
        <taxon>Oceanospirillales</taxon>
        <taxon>Oceanospirillaceae</taxon>
        <taxon>Marinomonas</taxon>
    </lineage>
</organism>
<reference evidence="5 8" key="2">
    <citation type="submission" date="2016-06" db="EMBL/GenBank/DDBJ databases">
        <authorList>
            <person name="Kjaerup R.B."/>
            <person name="Dalgaard T.S."/>
            <person name="Juul-Madsen H.R."/>
        </authorList>
    </citation>
    <scope>NUCLEOTIDE SEQUENCE [LARGE SCALE GENOMIC DNA]</scope>
    <source>
        <strain evidence="5 8">CECT 5115</strain>
    </source>
</reference>
<dbReference type="GO" id="GO:0016020">
    <property type="term" value="C:membrane"/>
    <property type="evidence" value="ECO:0007669"/>
    <property type="project" value="TreeGrafter"/>
</dbReference>
<dbReference type="Proteomes" id="UP000092840">
    <property type="component" value="Unassembled WGS sequence"/>
</dbReference>
<evidence type="ECO:0000313" key="7">
    <source>
        <dbReference type="Proteomes" id="UP000092840"/>
    </source>
</evidence>
<keyword evidence="7" id="KW-1185">Reference proteome</keyword>
<reference evidence="6 7" key="1">
    <citation type="submission" date="2016-06" db="EMBL/GenBank/DDBJ databases">
        <authorList>
            <person name="Rodrigo-Torres L."/>
            <person name="Arahal D.R."/>
        </authorList>
    </citation>
    <scope>NUCLEOTIDE SEQUENCE [LARGE SCALE GENOMIC DNA]</scope>
    <source>
        <strain evidence="6 7">CECT 5116</strain>
    </source>
</reference>
<comment type="similarity">
    <text evidence="1 3">Belongs to the short-chain dehydrogenases/reductases (SDR) family.</text>
</comment>
<evidence type="ECO:0000313" key="6">
    <source>
        <dbReference type="EMBL" id="SBT22632.1"/>
    </source>
</evidence>
<dbReference type="PRINTS" id="PR00080">
    <property type="entry name" value="SDRFAMILY"/>
</dbReference>
<dbReference type="PRINTS" id="PR00081">
    <property type="entry name" value="GDHRDH"/>
</dbReference>
<dbReference type="InterPro" id="IPR002347">
    <property type="entry name" value="SDR_fam"/>
</dbReference>
<dbReference type="PANTHER" id="PTHR44196:SF1">
    <property type="entry name" value="DEHYDROGENASE_REDUCTASE SDR FAMILY MEMBER 7B"/>
    <property type="match status" value="1"/>
</dbReference>
<dbReference type="Proteomes" id="UP000092871">
    <property type="component" value="Unassembled WGS sequence"/>
</dbReference>
<evidence type="ECO:0000256" key="2">
    <source>
        <dbReference type="ARBA" id="ARBA00023002"/>
    </source>
</evidence>
<name>A0A1C3JTR3_9GAMM</name>
<dbReference type="Pfam" id="PF00106">
    <property type="entry name" value="adh_short"/>
    <property type="match status" value="1"/>
</dbReference>
<accession>A0A1C3JTR3</accession>
<dbReference type="Gene3D" id="3.40.50.720">
    <property type="entry name" value="NAD(P)-binding Rossmann-like Domain"/>
    <property type="match status" value="1"/>
</dbReference>
<dbReference type="CDD" id="cd05233">
    <property type="entry name" value="SDR_c"/>
    <property type="match status" value="1"/>
</dbReference>
<feature type="domain" description="Ketoreductase" evidence="4">
    <location>
        <begin position="6"/>
        <end position="185"/>
    </location>
</feature>
<proteinExistence type="inferred from homology"/>